<feature type="compositionally biased region" description="Low complexity" evidence="1">
    <location>
        <begin position="1217"/>
        <end position="1236"/>
    </location>
</feature>
<dbReference type="InterPro" id="IPR044840">
    <property type="entry name" value="Nup188"/>
</dbReference>
<protein>
    <submittedName>
        <fullName evidence="2">Uncharacterized protein</fullName>
    </submittedName>
</protein>
<accession>A0A9W6BC47</accession>
<dbReference type="GO" id="GO:0044611">
    <property type="term" value="C:nuclear pore inner ring"/>
    <property type="evidence" value="ECO:0007669"/>
    <property type="project" value="TreeGrafter"/>
</dbReference>
<organism evidence="2 3">
    <name type="scientific">Pleodorina starrii</name>
    <dbReference type="NCBI Taxonomy" id="330485"/>
    <lineage>
        <taxon>Eukaryota</taxon>
        <taxon>Viridiplantae</taxon>
        <taxon>Chlorophyta</taxon>
        <taxon>core chlorophytes</taxon>
        <taxon>Chlorophyceae</taxon>
        <taxon>CS clade</taxon>
        <taxon>Chlamydomonadales</taxon>
        <taxon>Volvocaceae</taxon>
        <taxon>Pleodorina</taxon>
    </lineage>
</organism>
<sequence>MAQSFDSLFWSSHAAFHPKLQDGNFSKTALDDHFEWLLLGTQKFKPCNESSRKQIMEKLKLEVKGKSFVYDAKLRPLALRAAKLLDLDEVQVMLLLKRWLKDSEPELKLEDLPENDPAAMSELMLQVLRYYNSERLLLLKCIQVVMLKAGEADEAGSALADLLSRLVQSNIEEQLHARLRENLEGGAAAITRRLKAGDAAAAGAAGGAAAAGGAVVATPAPAGGTAASLSWLSAVNGEMRSQLVSERLELLNCLLLLYEVCGVACKPERAQALARLLLDRVFASFGAAGGGAGAAATAAADAPTALSQQLAALLLMSCLDLPGHVRLTAAAAAPPPGGAADAALPLGGKTMDVHNQISQYAASPATALLLLTWAGCLRLLDVSGGGHMIRDLDGATRELDARVGAVGGLAAAVGALAALCGGAVGALLLVYRGVAAKALCVLCTAFDLGVDNVDPAMYEAVTALIKLCMEGDARACASLWDESLPTTAPLRSLLAAAARLFPAVPHHLLQLLRLTAASPDTARAAYAFLQRGVSLVVLHAASEPAIRHLGGGEVELAAQLPWNLAPSVPGLALPQGCVGTLCPLPAVLSELRGRYMLVSWECDVSGGGGNSRGQILLLGRASHCVASLEHALLHSLPLERSDPTLLRDLSDTLSLLAALCALEPALVADLMVQSVPFGSGTTRTWLDVVAGVLALGPQLAAAASPPPLQLLADAAELLGAVSELSPGKVLALLPQLPLLASPGGDLLAGLPPRGFVAAPLPVAALFVLYELLPNHHQWRYASAKERWALTRGSLRVLRLALTAGAFVSDPDISVLAAPPPPKAAALTLPARGGGGPTLLLTYPGGGGGSAAAAAAAGGEEEAGASLTPDEIMAAAGPRLHVSVLSAALLKLLLLHGGVLLARTLPPPADVLERLRADDPSRPELPLLEQCAGEMVQLIPPLLAAAGVHPQEQPFEEFMFAGQEPTPAAHVASYIAYHEADRDVTPAERQISYLALRALLSIAASVARPVSRSLPGVTLALAVPGGSPAEACLRALLRGDAAAAHPAHHALSAQLAADAVGCHAELLDALLFPSELEEEQRRQRSSGGGAGAGAAPPLALPAPEGAAAGGGGAGGGGGQAVGARRGPRARQALDGLYATLQQAARLKREQPQVLASSLRVVAAMWRQPAAAHRAVSVLRAAPALWSSLEACLEPTEEVGPAAAAGGAGGASGAGGAPSPGSPQAHHQTQQQQQQQQQLAASEARAHRALCEAFALQILTAEAFARARFPAAASAAAAAAAAATDGTEAQALLDKLARGGLLLRLLRGAAAAAAAAAAEPPAGAAAAAAAAAAVEARSVGTLQAAAAALYMEMGAGVVSELWGTAGEPDGVSVGPAVREELSAVRSLVAQGGASLADIQAAHDDLLVGAGALQHSAAAATHGSPPVGVAHSPSLDDSAMLQLPPTHPLAQLLQRQCLGAALVSRCHVATTDLAQLPCGPAPPGLGPDHLLSRPRLLALLGPAAEQLHSADLLLGALAEVNMTSSLGEALQAQLQAACALISVLAQDGRLLPPHTTTAAAAAAAALFDPPPAAADGPSTSTAPPAGGAAAGGAAGGLLTSVQSACWSAVSGLLAWCDSPDSRAAMQPDWGMRRLHAHHVAAALAASRLLLSVLESARQALTAPPPPAAAAAAPAAATPARSPGLGGVFGTPIALTPVATAPRAGRQGGGGAAAAAAAAAAAGGAAADPAYLPFVVALARQLAAWSRKVAAAGLPQCPPAAAAQITDGLAGSLLLALQPLQPEAAVAVAAEQQQWADRQQLAASLLSMIPQLCDLAASGTLSTSLAAQLLLETTRHLAPSDWLPLLLNNLDLGQHILAAASRAAALAAAAAASGGATAAAGGALRGADAAAAAGDLGILALALAVAQVPDGARALYDRGVADQLVAAGRHLLSGSGGRLAAFSVIAVTGTGPYRPGVDGTYASTSGRGAAAVARGGGPHADTCGAYLPSAPAAAEAGEGEVWSPVHRQWCTLLQFSAALLRTLGQHVSMEREALDLMLAVEPRLMLAVLPPGGDLLQPLTLAGLVELEAALFLMGEMTAYLGGWHMVLPASLINFRTAVSTLLTWLAQPTLAKSFAVDCRPRTPREAALAATPAPGIPAADGWFRACTHGAAAAASGGAAAKLAAAASLAAAGGGGGIGSPIAGAIPSVGSLSRGISEATPPYTPLPGGGPAAASPSRAASGLGAALGTPGGAATPGGGGAAIGGGGGGGGGGVCSEYSAQMAEKLYTCAQHALLFLVASSPQLSPGEAASLGPAWPRPRDLSALLDQCMCASEALALATDTPPGAAGLARRARLMRLMGRVGQLCGNFLSVLAAGGAAGGAGAREQLAREWLASLELGSGSGSGGLGGVAGFGMGVGPQAVPAN</sequence>
<dbReference type="PANTHER" id="PTHR31431">
    <property type="entry name" value="NUCLEOPORIN NUP188 HOMOLOG"/>
    <property type="match status" value="1"/>
</dbReference>
<feature type="compositionally biased region" description="Gly residues" evidence="1">
    <location>
        <begin position="1204"/>
        <end position="1216"/>
    </location>
</feature>
<evidence type="ECO:0000256" key="1">
    <source>
        <dbReference type="SAM" id="MobiDB-lite"/>
    </source>
</evidence>
<dbReference type="EMBL" id="BRXU01000002">
    <property type="protein sequence ID" value="GLC49412.1"/>
    <property type="molecule type" value="Genomic_DNA"/>
</dbReference>
<dbReference type="Proteomes" id="UP001165080">
    <property type="component" value="Unassembled WGS sequence"/>
</dbReference>
<feature type="region of interest" description="Disordered" evidence="1">
    <location>
        <begin position="1076"/>
        <end position="1125"/>
    </location>
</feature>
<dbReference type="PANTHER" id="PTHR31431:SF1">
    <property type="entry name" value="NUCLEOPORIN NUP188"/>
    <property type="match status" value="1"/>
</dbReference>
<evidence type="ECO:0000313" key="3">
    <source>
        <dbReference type="Proteomes" id="UP001165080"/>
    </source>
</evidence>
<feature type="compositionally biased region" description="Low complexity" evidence="1">
    <location>
        <begin position="2208"/>
        <end position="2217"/>
    </location>
</feature>
<gene>
    <name evidence="2" type="primary">PLEST006536</name>
    <name evidence="2" type="ORF">PLESTB_000216500</name>
</gene>
<reference evidence="2 3" key="1">
    <citation type="journal article" date="2023" name="Commun. Biol.">
        <title>Reorganization of the ancestral sex-determining regions during the evolution of trioecy in Pleodorina starrii.</title>
        <authorList>
            <person name="Takahashi K."/>
            <person name="Suzuki S."/>
            <person name="Kawai-Toyooka H."/>
            <person name="Yamamoto K."/>
            <person name="Hamaji T."/>
            <person name="Ootsuki R."/>
            <person name="Yamaguchi H."/>
            <person name="Kawachi M."/>
            <person name="Higashiyama T."/>
            <person name="Nozaki H."/>
        </authorList>
    </citation>
    <scope>NUCLEOTIDE SEQUENCE [LARGE SCALE GENOMIC DNA]</scope>
    <source>
        <strain evidence="2 3">NIES-4479</strain>
    </source>
</reference>
<dbReference type="GO" id="GO:0006405">
    <property type="term" value="P:RNA export from nucleus"/>
    <property type="evidence" value="ECO:0007669"/>
    <property type="project" value="TreeGrafter"/>
</dbReference>
<evidence type="ECO:0000313" key="2">
    <source>
        <dbReference type="EMBL" id="GLC49412.1"/>
    </source>
</evidence>
<feature type="region of interest" description="Disordered" evidence="1">
    <location>
        <begin position="1198"/>
        <end position="1239"/>
    </location>
</feature>
<name>A0A9W6BC47_9CHLO</name>
<feature type="compositionally biased region" description="Gly residues" evidence="1">
    <location>
        <begin position="1106"/>
        <end position="1119"/>
    </location>
</feature>
<feature type="compositionally biased region" description="Low complexity" evidence="1">
    <location>
        <begin position="1092"/>
        <end position="1105"/>
    </location>
</feature>
<comment type="caution">
    <text evidence="2">The sequence shown here is derived from an EMBL/GenBank/DDBJ whole genome shotgun (WGS) entry which is preliminary data.</text>
</comment>
<keyword evidence="3" id="KW-1185">Reference proteome</keyword>
<dbReference type="GO" id="GO:0017056">
    <property type="term" value="F:structural constituent of nuclear pore"/>
    <property type="evidence" value="ECO:0007669"/>
    <property type="project" value="InterPro"/>
</dbReference>
<proteinExistence type="predicted"/>
<dbReference type="GO" id="GO:0006606">
    <property type="term" value="P:protein import into nucleus"/>
    <property type="evidence" value="ECO:0007669"/>
    <property type="project" value="TreeGrafter"/>
</dbReference>
<feature type="region of interest" description="Disordered" evidence="1">
    <location>
        <begin position="2193"/>
        <end position="2217"/>
    </location>
</feature>